<name>A0ABW0Z4Z5_9ACTN</name>
<sequence length="425" mass="43869">MRPRVAVVFHSRHGTMRALAASAAEGARSFGAEVRLLRVADVTAGPDREPWPETAAVPEDVLWADGLVLATPTYFGNVSGPFKHFLDATSPLWKQGLLADRVVTGMTSSTCVHGGREATLLTLYQTAYHWGAWTLGAEPGDPVFQRVGANPYGLSVTPRRDGRLGEPELTAAWALGRRLADAAARARAQAESVPPEPGRSRVTVVHCAEDEAVRLLAQECAAGARELGAEVRLRRLAGPGLPQESGLPGRSGGAPPAAPATALDVTWADAVAFGAPVRAGAVAAPLLGFVQSLAHPLDGVAGPGPLTGKPASAFVATGHPHAGSESALLSLHHVLHHCGALVVPPGYTDPAVFAAGGNPYGTSYSRSTGPAPSAEVLAAARHQGRRMALAGHRLRRKALPSEGGTAAAPGAHTSLDKEALEKEAS</sequence>
<organism evidence="3 4">
    <name type="scientific">Streptomyces gamaensis</name>
    <dbReference type="NCBI Taxonomy" id="1763542"/>
    <lineage>
        <taxon>Bacteria</taxon>
        <taxon>Bacillati</taxon>
        <taxon>Actinomycetota</taxon>
        <taxon>Actinomycetes</taxon>
        <taxon>Kitasatosporales</taxon>
        <taxon>Streptomycetaceae</taxon>
        <taxon>Streptomyces</taxon>
    </lineage>
</organism>
<feature type="domain" description="Flavodoxin-like" evidence="2">
    <location>
        <begin position="5"/>
        <end position="180"/>
    </location>
</feature>
<feature type="region of interest" description="Disordered" evidence="1">
    <location>
        <begin position="396"/>
        <end position="425"/>
    </location>
</feature>
<dbReference type="Gene3D" id="3.40.50.360">
    <property type="match status" value="2"/>
</dbReference>
<comment type="caution">
    <text evidence="3">The sequence shown here is derived from an EMBL/GenBank/DDBJ whole genome shotgun (WGS) entry which is preliminary data.</text>
</comment>
<reference evidence="4" key="1">
    <citation type="journal article" date="2019" name="Int. J. Syst. Evol. Microbiol.">
        <title>The Global Catalogue of Microorganisms (GCM) 10K type strain sequencing project: providing services to taxonomists for standard genome sequencing and annotation.</title>
        <authorList>
            <consortium name="The Broad Institute Genomics Platform"/>
            <consortium name="The Broad Institute Genome Sequencing Center for Infectious Disease"/>
            <person name="Wu L."/>
            <person name="Ma J."/>
        </authorList>
    </citation>
    <scope>NUCLEOTIDE SEQUENCE [LARGE SCALE GENOMIC DNA]</scope>
    <source>
        <strain evidence="4">CGMCC 4.7304</strain>
    </source>
</reference>
<dbReference type="Proteomes" id="UP001596083">
    <property type="component" value="Unassembled WGS sequence"/>
</dbReference>
<gene>
    <name evidence="3" type="ORF">ACFP1Z_15850</name>
</gene>
<dbReference type="PANTHER" id="PTHR30546:SF23">
    <property type="entry name" value="FLAVOPROTEIN-LIKE PROTEIN YCP4-RELATED"/>
    <property type="match status" value="1"/>
</dbReference>
<dbReference type="InterPro" id="IPR005025">
    <property type="entry name" value="FMN_Rdtase-like_dom"/>
</dbReference>
<dbReference type="PANTHER" id="PTHR30546">
    <property type="entry name" value="FLAVODOXIN-RELATED PROTEIN WRBA-RELATED"/>
    <property type="match status" value="1"/>
</dbReference>
<dbReference type="PROSITE" id="PS50902">
    <property type="entry name" value="FLAVODOXIN_LIKE"/>
    <property type="match status" value="1"/>
</dbReference>
<dbReference type="Pfam" id="PF03358">
    <property type="entry name" value="FMN_red"/>
    <property type="match status" value="2"/>
</dbReference>
<evidence type="ECO:0000313" key="3">
    <source>
        <dbReference type="EMBL" id="MFC5721645.1"/>
    </source>
</evidence>
<dbReference type="InterPro" id="IPR008254">
    <property type="entry name" value="Flavodoxin/NO_synth"/>
</dbReference>
<accession>A0ABW0Z4Z5</accession>
<feature type="compositionally biased region" description="Basic and acidic residues" evidence="1">
    <location>
        <begin position="414"/>
        <end position="425"/>
    </location>
</feature>
<dbReference type="InterPro" id="IPR029039">
    <property type="entry name" value="Flavoprotein-like_sf"/>
</dbReference>
<evidence type="ECO:0000259" key="2">
    <source>
        <dbReference type="PROSITE" id="PS50902"/>
    </source>
</evidence>
<proteinExistence type="predicted"/>
<dbReference type="SUPFAM" id="SSF52218">
    <property type="entry name" value="Flavoproteins"/>
    <property type="match status" value="2"/>
</dbReference>
<protein>
    <submittedName>
        <fullName evidence="3">Flavodoxin family protein</fullName>
    </submittedName>
</protein>
<keyword evidence="4" id="KW-1185">Reference proteome</keyword>
<evidence type="ECO:0000313" key="4">
    <source>
        <dbReference type="Proteomes" id="UP001596083"/>
    </source>
</evidence>
<dbReference type="RefSeq" id="WP_390316953.1">
    <property type="nucleotide sequence ID" value="NZ_JBHSPB010000008.1"/>
</dbReference>
<evidence type="ECO:0000256" key="1">
    <source>
        <dbReference type="SAM" id="MobiDB-lite"/>
    </source>
</evidence>
<feature type="region of interest" description="Disordered" evidence="1">
    <location>
        <begin position="240"/>
        <end position="259"/>
    </location>
</feature>
<dbReference type="EMBL" id="JBHSPB010000008">
    <property type="protein sequence ID" value="MFC5721645.1"/>
    <property type="molecule type" value="Genomic_DNA"/>
</dbReference>